<evidence type="ECO:0000313" key="2">
    <source>
        <dbReference type="Proteomes" id="UP000220397"/>
    </source>
</evidence>
<reference evidence="1 2" key="1">
    <citation type="submission" date="2017-09" db="EMBL/GenBank/DDBJ databases">
        <title>Large-scale bioinformatics analysis of Bacillus genomes uncovers conserved roles of natural products in bacterial physiology.</title>
        <authorList>
            <consortium name="Agbiome Team Llc"/>
            <person name="Bleich R.M."/>
            <person name="Kirk G.J."/>
            <person name="Santa Maria K.C."/>
            <person name="Allen S.E."/>
            <person name="Farag S."/>
            <person name="Shank E.A."/>
            <person name="Bowers A."/>
        </authorList>
    </citation>
    <scope>NUCLEOTIDE SEQUENCE [LARGE SCALE GENOMIC DNA]</scope>
    <source>
        <strain evidence="1 2">AFS015413</strain>
    </source>
</reference>
<proteinExistence type="predicted"/>
<dbReference type="EMBL" id="NTUS01000256">
    <property type="protein sequence ID" value="PFA80001.1"/>
    <property type="molecule type" value="Genomic_DNA"/>
</dbReference>
<protein>
    <submittedName>
        <fullName evidence="1">Uncharacterized protein</fullName>
    </submittedName>
</protein>
<accession>A0A9X6V471</accession>
<dbReference type="RefSeq" id="WP_042596077.1">
    <property type="nucleotide sequence ID" value="NZ_JARSYC010000125.1"/>
</dbReference>
<sequence length="105" mass="12144">MTVSMFFVKLISAIVACACVVPAIDGIFNKIEEYVGQSIHSGAFLLYRVISYRSRSHAYDKKNNSSRNPDCSLKCDLYLHQNRLKYRWFSLRKELYGIILANLFI</sequence>
<dbReference type="Proteomes" id="UP000220397">
    <property type="component" value="Unassembled WGS sequence"/>
</dbReference>
<dbReference type="AlphaFoldDB" id="A0A9X6V471"/>
<comment type="caution">
    <text evidence="1">The sequence shown here is derived from an EMBL/GenBank/DDBJ whole genome shotgun (WGS) entry which is preliminary data.</text>
</comment>
<name>A0A9X6V471_BACTU</name>
<evidence type="ECO:0000313" key="1">
    <source>
        <dbReference type="EMBL" id="PFA80001.1"/>
    </source>
</evidence>
<organism evidence="1 2">
    <name type="scientific">Bacillus thuringiensis</name>
    <dbReference type="NCBI Taxonomy" id="1428"/>
    <lineage>
        <taxon>Bacteria</taxon>
        <taxon>Bacillati</taxon>
        <taxon>Bacillota</taxon>
        <taxon>Bacilli</taxon>
        <taxon>Bacillales</taxon>
        <taxon>Bacillaceae</taxon>
        <taxon>Bacillus</taxon>
        <taxon>Bacillus cereus group</taxon>
    </lineage>
</organism>
<gene>
    <name evidence="1" type="ORF">CN398_35045</name>
</gene>